<dbReference type="Pfam" id="PF09945">
    <property type="entry name" value="DUF2177"/>
    <property type="match status" value="1"/>
</dbReference>
<comment type="caution">
    <text evidence="2">The sequence shown here is derived from an EMBL/GenBank/DDBJ whole genome shotgun (WGS) entry which is preliminary data.</text>
</comment>
<keyword evidence="1" id="KW-1133">Transmembrane helix</keyword>
<feature type="transmembrane region" description="Helical" evidence="1">
    <location>
        <begin position="44"/>
        <end position="65"/>
    </location>
</feature>
<evidence type="ECO:0000313" key="2">
    <source>
        <dbReference type="EMBL" id="MCX2721359.1"/>
    </source>
</evidence>
<accession>A0ABT3QWQ6</accession>
<keyword evidence="1" id="KW-0472">Membrane</keyword>
<organism evidence="2 3">
    <name type="scientific">Roseibium salinum</name>
    <dbReference type="NCBI Taxonomy" id="1604349"/>
    <lineage>
        <taxon>Bacteria</taxon>
        <taxon>Pseudomonadati</taxon>
        <taxon>Pseudomonadota</taxon>
        <taxon>Alphaproteobacteria</taxon>
        <taxon>Hyphomicrobiales</taxon>
        <taxon>Stappiaceae</taxon>
        <taxon>Roseibium</taxon>
    </lineage>
</organism>
<sequence length="136" mass="14852">MAKYLIAYGTTAFVFLVIDLIWLSKVAKQFYQDQLGDILLESPRVPAAIAFYVVYIAGIVFFAVAPALRSDSIVIALLHGALFGFFAYATYDLTNYATLKNWPLVVSVADIAWGTFLTGISAAAGFWVARLLTQTG</sequence>
<dbReference type="Proteomes" id="UP001300261">
    <property type="component" value="Unassembled WGS sequence"/>
</dbReference>
<proteinExistence type="predicted"/>
<feature type="transmembrane region" description="Helical" evidence="1">
    <location>
        <begin position="111"/>
        <end position="132"/>
    </location>
</feature>
<dbReference type="InterPro" id="IPR018687">
    <property type="entry name" value="DUF2177_membr"/>
</dbReference>
<dbReference type="RefSeq" id="WP_265961059.1">
    <property type="nucleotide sequence ID" value="NZ_JAPEVI010000002.1"/>
</dbReference>
<reference evidence="2 3" key="1">
    <citation type="journal article" date="2016" name="Int. J. Syst. Evol. Microbiol.">
        <title>Labrenzia salina sp. nov., isolated from the rhizosphere of the halophyte Arthrocnemum macrostachyum.</title>
        <authorList>
            <person name="Camacho M."/>
            <person name="Redondo-Gomez S."/>
            <person name="Rodriguez-Llorente I."/>
            <person name="Rohde M."/>
            <person name="Sproer C."/>
            <person name="Schumann P."/>
            <person name="Klenk H.P."/>
            <person name="Montero-Calasanz M.D.C."/>
        </authorList>
    </citation>
    <scope>NUCLEOTIDE SEQUENCE [LARGE SCALE GENOMIC DNA]</scope>
    <source>
        <strain evidence="2 3">DSM 29163</strain>
    </source>
</reference>
<protein>
    <submittedName>
        <fullName evidence="2">DUF2177 family protein</fullName>
    </submittedName>
</protein>
<name>A0ABT3QWQ6_9HYPH</name>
<dbReference type="EMBL" id="JAPEVI010000002">
    <property type="protein sequence ID" value="MCX2721359.1"/>
    <property type="molecule type" value="Genomic_DNA"/>
</dbReference>
<keyword evidence="3" id="KW-1185">Reference proteome</keyword>
<keyword evidence="1" id="KW-0812">Transmembrane</keyword>
<evidence type="ECO:0000313" key="3">
    <source>
        <dbReference type="Proteomes" id="UP001300261"/>
    </source>
</evidence>
<feature type="transmembrane region" description="Helical" evidence="1">
    <location>
        <begin position="5"/>
        <end position="24"/>
    </location>
</feature>
<evidence type="ECO:0000256" key="1">
    <source>
        <dbReference type="SAM" id="Phobius"/>
    </source>
</evidence>
<gene>
    <name evidence="2" type="ORF">ON753_02915</name>
</gene>
<feature type="transmembrane region" description="Helical" evidence="1">
    <location>
        <begin position="72"/>
        <end position="91"/>
    </location>
</feature>